<dbReference type="InterPro" id="IPR013087">
    <property type="entry name" value="Znf_C2H2_type"/>
</dbReference>
<dbReference type="EMBL" id="JAWJWE010000038">
    <property type="protein sequence ID" value="KAK6622916.1"/>
    <property type="molecule type" value="Genomic_DNA"/>
</dbReference>
<feature type="domain" description="C2H2-type" evidence="3">
    <location>
        <begin position="8"/>
        <end position="36"/>
    </location>
</feature>
<comment type="caution">
    <text evidence="4">The sequence shown here is derived from an EMBL/GenBank/DDBJ whole genome shotgun (WGS) entry which is preliminary data.</text>
</comment>
<dbReference type="SMART" id="SM00355">
    <property type="entry name" value="ZnF_C2H2"/>
    <property type="match status" value="1"/>
</dbReference>
<evidence type="ECO:0000313" key="6">
    <source>
        <dbReference type="Proteomes" id="UP001359485"/>
    </source>
</evidence>
<dbReference type="Proteomes" id="UP001372834">
    <property type="component" value="Unassembled WGS sequence"/>
</dbReference>
<evidence type="ECO:0000313" key="7">
    <source>
        <dbReference type="Proteomes" id="UP001372834"/>
    </source>
</evidence>
<dbReference type="Pfam" id="PF13894">
    <property type="entry name" value="zf-C2H2_4"/>
    <property type="match status" value="1"/>
</dbReference>
<name>A0AAN8NNZ3_POLSC</name>
<evidence type="ECO:0000259" key="3">
    <source>
        <dbReference type="PROSITE" id="PS50157"/>
    </source>
</evidence>
<keyword evidence="6" id="KW-1185">Reference proteome</keyword>
<proteinExistence type="predicted"/>
<keyword evidence="1" id="KW-0862">Zinc</keyword>
<gene>
    <name evidence="4" type="ORF">RUM43_008767</name>
    <name evidence="5" type="ORF">RUM44_007231</name>
</gene>
<evidence type="ECO:0000313" key="5">
    <source>
        <dbReference type="EMBL" id="KAK6632200.1"/>
    </source>
</evidence>
<dbReference type="Proteomes" id="UP001359485">
    <property type="component" value="Unassembled WGS sequence"/>
</dbReference>
<keyword evidence="1" id="KW-0479">Metal-binding</keyword>
<feature type="region of interest" description="Disordered" evidence="2">
    <location>
        <begin position="49"/>
        <end position="78"/>
    </location>
</feature>
<accession>A0AAN8NNZ3</accession>
<feature type="compositionally biased region" description="Basic and acidic residues" evidence="2">
    <location>
        <begin position="57"/>
        <end position="78"/>
    </location>
</feature>
<dbReference type="Gene3D" id="3.30.160.60">
    <property type="entry name" value="Classic Zinc Finger"/>
    <property type="match status" value="1"/>
</dbReference>
<evidence type="ECO:0000313" key="4">
    <source>
        <dbReference type="EMBL" id="KAK6622916.1"/>
    </source>
</evidence>
<dbReference type="PROSITE" id="PS50157">
    <property type="entry name" value="ZINC_FINGER_C2H2_2"/>
    <property type="match status" value="1"/>
</dbReference>
<dbReference type="PROSITE" id="PS00028">
    <property type="entry name" value="ZINC_FINGER_C2H2_1"/>
    <property type="match status" value="1"/>
</dbReference>
<evidence type="ECO:0000256" key="2">
    <source>
        <dbReference type="SAM" id="MobiDB-lite"/>
    </source>
</evidence>
<dbReference type="GO" id="GO:0008270">
    <property type="term" value="F:zinc ion binding"/>
    <property type="evidence" value="ECO:0007669"/>
    <property type="project" value="UniProtKB-KW"/>
</dbReference>
<evidence type="ECO:0000256" key="1">
    <source>
        <dbReference type="PROSITE-ProRule" id="PRU00042"/>
    </source>
</evidence>
<reference evidence="4 7" key="1">
    <citation type="submission" date="2023-10" db="EMBL/GenBank/DDBJ databases">
        <title>Genomes of two closely related lineages of the louse Polyplax serrata with different host specificities.</title>
        <authorList>
            <person name="Martinu J."/>
            <person name="Tarabai H."/>
            <person name="Stefka J."/>
            <person name="Hypsa V."/>
        </authorList>
    </citation>
    <scope>NUCLEOTIDE SEQUENCE [LARGE SCALE GENOMIC DNA]</scope>
    <source>
        <strain evidence="5">98ZLc_SE</strain>
        <strain evidence="4">HR10_N</strain>
    </source>
</reference>
<dbReference type="EMBL" id="JAWJWF010000005">
    <property type="protein sequence ID" value="KAK6632200.1"/>
    <property type="molecule type" value="Genomic_DNA"/>
</dbReference>
<organism evidence="4 7">
    <name type="scientific">Polyplax serrata</name>
    <name type="common">Common mouse louse</name>
    <dbReference type="NCBI Taxonomy" id="468196"/>
    <lineage>
        <taxon>Eukaryota</taxon>
        <taxon>Metazoa</taxon>
        <taxon>Ecdysozoa</taxon>
        <taxon>Arthropoda</taxon>
        <taxon>Hexapoda</taxon>
        <taxon>Insecta</taxon>
        <taxon>Pterygota</taxon>
        <taxon>Neoptera</taxon>
        <taxon>Paraneoptera</taxon>
        <taxon>Psocodea</taxon>
        <taxon>Troctomorpha</taxon>
        <taxon>Phthiraptera</taxon>
        <taxon>Anoplura</taxon>
        <taxon>Polyplacidae</taxon>
        <taxon>Polyplax</taxon>
    </lineage>
</organism>
<dbReference type="InterPro" id="IPR036236">
    <property type="entry name" value="Znf_C2H2_sf"/>
</dbReference>
<protein>
    <recommendedName>
        <fullName evidence="3">C2H2-type domain-containing protein</fullName>
    </recommendedName>
</protein>
<keyword evidence="1" id="KW-0863">Zinc-finger</keyword>
<dbReference type="AlphaFoldDB" id="A0AAN8NNZ3"/>
<sequence>MQLHRDMTLCEICQKVFNRVYDLRRHLRNVHKIEKIPMRLHSGYASHVNGWKSQHQGKAERDQVDPKEAEKYRRFSTS</sequence>
<dbReference type="SUPFAM" id="SSF57667">
    <property type="entry name" value="beta-beta-alpha zinc fingers"/>
    <property type="match status" value="1"/>
</dbReference>